<evidence type="ECO:0000256" key="1">
    <source>
        <dbReference type="SAM" id="Phobius"/>
    </source>
</evidence>
<protein>
    <submittedName>
        <fullName evidence="2">Uncharacterized protein</fullName>
    </submittedName>
</protein>
<dbReference type="EMBL" id="CP002506">
    <property type="protein sequence ID" value="ADW76208.1"/>
    <property type="molecule type" value="Genomic_DNA"/>
</dbReference>
<dbReference type="Pfam" id="PF15941">
    <property type="entry name" value="FidL_like"/>
    <property type="match status" value="1"/>
</dbReference>
<keyword evidence="1" id="KW-1133">Transmembrane helix</keyword>
<dbReference type="InterPro" id="IPR031854">
    <property type="entry name" value="FidL-like"/>
</dbReference>
<dbReference type="eggNOG" id="ENOG5033G6G">
    <property type="taxonomic scope" value="Bacteria"/>
</dbReference>
<dbReference type="OrthoDB" id="6506825at2"/>
<evidence type="ECO:0000313" key="3">
    <source>
        <dbReference type="Proteomes" id="UP000007257"/>
    </source>
</evidence>
<dbReference type="Proteomes" id="UP000007257">
    <property type="component" value="Plasmid pRAHAQ01"/>
</dbReference>
<reference evidence="3" key="1">
    <citation type="submission" date="2011-01" db="EMBL/GenBank/DDBJ databases">
        <title>Complete sequence of plasmid1 of Rahnella sp. Y9602.</title>
        <authorList>
            <consortium name="US DOE Joint Genome Institute"/>
            <person name="Lucas S."/>
            <person name="Copeland A."/>
            <person name="Lapidus A."/>
            <person name="Cheng J.-F."/>
            <person name="Goodwin L."/>
            <person name="Pitluck S."/>
            <person name="Lu M."/>
            <person name="Detter J.C."/>
            <person name="Han C."/>
            <person name="Tapia R."/>
            <person name="Land M."/>
            <person name="Hauser L."/>
            <person name="Kyrpides N."/>
            <person name="Ivanova N."/>
            <person name="Ovchinnikova G."/>
            <person name="Pagani I."/>
            <person name="Sobecky P.A."/>
            <person name="Martinez R.J."/>
            <person name="Woyke T."/>
        </authorList>
    </citation>
    <scope>NUCLEOTIDE SEQUENCE [LARGE SCALE GENOMIC DNA]</scope>
    <source>
        <strain evidence="3">Y9602</strain>
        <plasmid evidence="3">pRAHAQ01</plasmid>
    </source>
</reference>
<organism evidence="2 3">
    <name type="scientific">Rahnella sp. (strain Y9602)</name>
    <dbReference type="NCBI Taxonomy" id="2703885"/>
    <lineage>
        <taxon>Bacteria</taxon>
        <taxon>Pseudomonadati</taxon>
        <taxon>Pseudomonadota</taxon>
        <taxon>Gammaproteobacteria</taxon>
        <taxon>Enterobacterales</taxon>
        <taxon>Yersiniaceae</taxon>
        <taxon>Rahnella</taxon>
    </lineage>
</organism>
<dbReference type="AlphaFoldDB" id="A0A0H3FMJ6"/>
<sequence length="163" mass="18478" precursor="true">MIMIKKKWFYATVATVCVIAATVLYLWPSKDIPTLKCKAFGKVNMDIEQGQLVFSIVESLQFYDKDKGIIQYEGYVKSAKASTYLERTVYLSHGVKVDNKTYHFTIDKVTPSPLDNTPDADFDQMWLENTGDNASLNIGVKKIRDQAYVVSSTYSPQFVCVAY</sequence>
<proteinExistence type="predicted"/>
<keyword evidence="1" id="KW-0472">Membrane</keyword>
<accession>A0A0H3FMJ6</accession>
<keyword evidence="1" id="KW-0812">Transmembrane</keyword>
<dbReference type="RefSeq" id="WP_013577889.1">
    <property type="nucleotide sequence ID" value="NC_015062.1"/>
</dbReference>
<gene>
    <name evidence="2" type="ordered locus">Rahaq_4627</name>
</gene>
<dbReference type="HOGENOM" id="CLU_1609697_0_0_6"/>
<keyword evidence="2" id="KW-0614">Plasmid</keyword>
<dbReference type="KEGG" id="rah:Rahaq_4627"/>
<evidence type="ECO:0000313" key="2">
    <source>
        <dbReference type="EMBL" id="ADW76208.1"/>
    </source>
</evidence>
<feature type="transmembrane region" description="Helical" evidence="1">
    <location>
        <begin position="7"/>
        <end position="27"/>
    </location>
</feature>
<geneLocation type="plasmid" evidence="2 3">
    <name>pRAHAQ01</name>
</geneLocation>
<name>A0A0H3FMJ6_RAHSY</name>
<reference evidence="2 3" key="2">
    <citation type="journal article" date="2012" name="J. Bacteriol.">
        <title>Complete Genome Sequence of Rahnella sp. Strain Y9602, a Gammaproteobacterium Isolate from Metal- and Radionuclide-Contaminated Soil.</title>
        <authorList>
            <person name="Martinez R.J."/>
            <person name="Bruce D."/>
            <person name="Detter C."/>
            <person name="Goodwin L.A."/>
            <person name="Han J."/>
            <person name="Han C.S."/>
            <person name="Held B."/>
            <person name="Land M.L."/>
            <person name="Mikhailova N."/>
            <person name="Nolan M."/>
            <person name="Pennacchio L."/>
            <person name="Pitluck S."/>
            <person name="Tapia R."/>
            <person name="Woyke T."/>
            <person name="Sobecky P.A."/>
        </authorList>
    </citation>
    <scope>NUCLEOTIDE SEQUENCE [LARGE SCALE GENOMIC DNA]</scope>
    <source>
        <strain evidence="2 3">Y9602</strain>
        <plasmid evidence="2 3">pRAHAQ01</plasmid>
    </source>
</reference>